<gene>
    <name evidence="5" type="ORF">ZEAMMB73_Zm00001d014568</name>
</gene>
<keyword evidence="1" id="KW-0237">DNA synthesis</keyword>
<dbReference type="Gene3D" id="3.30.70.270">
    <property type="match status" value="1"/>
</dbReference>
<dbReference type="Gene3D" id="6.10.250.1490">
    <property type="match status" value="1"/>
</dbReference>
<dbReference type="InterPro" id="IPR001126">
    <property type="entry name" value="UmuC"/>
</dbReference>
<dbReference type="Gene3D" id="3.40.50.10190">
    <property type="entry name" value="BRCT domain"/>
    <property type="match status" value="1"/>
</dbReference>
<evidence type="ECO:0000256" key="1">
    <source>
        <dbReference type="ARBA" id="ARBA00022634"/>
    </source>
</evidence>
<dbReference type="FunFam" id="3.30.70.270:FF:000019">
    <property type="entry name" value="DNA repair protein REV1"/>
    <property type="match status" value="1"/>
</dbReference>
<dbReference type="PROSITE" id="PS50172">
    <property type="entry name" value="BRCT"/>
    <property type="match status" value="1"/>
</dbReference>
<feature type="compositionally biased region" description="Basic and acidic residues" evidence="2">
    <location>
        <begin position="246"/>
        <end position="259"/>
    </location>
</feature>
<accession>A0A1D6GU69</accession>
<dbReference type="InterPro" id="IPR001357">
    <property type="entry name" value="BRCT_dom"/>
</dbReference>
<name>A0A1D6GU69_MAIZE</name>
<dbReference type="PANTHER" id="PTHR45990:SF1">
    <property type="entry name" value="DNA REPAIR PROTEIN REV1"/>
    <property type="match status" value="1"/>
</dbReference>
<feature type="compositionally biased region" description="Polar residues" evidence="2">
    <location>
        <begin position="213"/>
        <end position="226"/>
    </location>
</feature>
<dbReference type="InterPro" id="IPR036420">
    <property type="entry name" value="BRCT_dom_sf"/>
</dbReference>
<dbReference type="SMART" id="SM00292">
    <property type="entry name" value="BRCT"/>
    <property type="match status" value="1"/>
</dbReference>
<dbReference type="AlphaFoldDB" id="A0A1D6GU69"/>
<dbReference type="SUPFAM" id="SSF52113">
    <property type="entry name" value="BRCT domain"/>
    <property type="match status" value="1"/>
</dbReference>
<dbReference type="GO" id="GO:0006281">
    <property type="term" value="P:DNA repair"/>
    <property type="evidence" value="ECO:0007669"/>
    <property type="project" value="InterPro"/>
</dbReference>
<proteinExistence type="predicted"/>
<reference evidence="5" key="1">
    <citation type="submission" date="2015-12" db="EMBL/GenBank/DDBJ databases">
        <title>Update maize B73 reference genome by single molecule sequencing technologies.</title>
        <authorList>
            <consortium name="Maize Genome Sequencing Project"/>
            <person name="Ware D."/>
        </authorList>
    </citation>
    <scope>NUCLEOTIDE SEQUENCE</scope>
    <source>
        <tissue evidence="5">Seedling</tissue>
    </source>
</reference>
<dbReference type="Gene3D" id="1.10.150.20">
    <property type="entry name" value="5' to 3' exonuclease, C-terminal subdomain"/>
    <property type="match status" value="1"/>
</dbReference>
<dbReference type="InterPro" id="IPR043128">
    <property type="entry name" value="Rev_trsase/Diguanyl_cyclase"/>
</dbReference>
<evidence type="ECO:0000259" key="4">
    <source>
        <dbReference type="PROSITE" id="PS50173"/>
    </source>
</evidence>
<dbReference type="FunFam" id="3.40.1170.60:FF:000004">
    <property type="entry name" value="DNA repair protein REV1"/>
    <property type="match status" value="1"/>
</dbReference>
<feature type="compositionally biased region" description="Low complexity" evidence="2">
    <location>
        <begin position="1"/>
        <end position="22"/>
    </location>
</feature>
<dbReference type="GO" id="GO:0003887">
    <property type="term" value="F:DNA-directed DNA polymerase activity"/>
    <property type="evidence" value="ECO:0007669"/>
    <property type="project" value="InterPro"/>
</dbReference>
<dbReference type="Pfam" id="PF21999">
    <property type="entry name" value="IMS_HHH_1"/>
    <property type="match status" value="1"/>
</dbReference>
<feature type="region of interest" description="Disordered" evidence="2">
    <location>
        <begin position="1"/>
        <end position="45"/>
    </location>
</feature>
<evidence type="ECO:0000313" key="5">
    <source>
        <dbReference type="EMBL" id="AQK66535.1"/>
    </source>
</evidence>
<dbReference type="InterPro" id="IPR043502">
    <property type="entry name" value="DNA/RNA_pol_sf"/>
</dbReference>
<dbReference type="Gene3D" id="3.40.1170.60">
    <property type="match status" value="1"/>
</dbReference>
<dbReference type="Pfam" id="PF00533">
    <property type="entry name" value="BRCT"/>
    <property type="match status" value="1"/>
</dbReference>
<organism evidence="5">
    <name type="scientific">Zea mays</name>
    <name type="common">Maize</name>
    <dbReference type="NCBI Taxonomy" id="4577"/>
    <lineage>
        <taxon>Eukaryota</taxon>
        <taxon>Viridiplantae</taxon>
        <taxon>Streptophyta</taxon>
        <taxon>Embryophyta</taxon>
        <taxon>Tracheophyta</taxon>
        <taxon>Spermatophyta</taxon>
        <taxon>Magnoliopsida</taxon>
        <taxon>Liliopsida</taxon>
        <taxon>Poales</taxon>
        <taxon>Poaceae</taxon>
        <taxon>PACMAD clade</taxon>
        <taxon>Panicoideae</taxon>
        <taxon>Andropogonodae</taxon>
        <taxon>Andropogoneae</taxon>
        <taxon>Tripsacinae</taxon>
        <taxon>Zea</taxon>
    </lineage>
</organism>
<protein>
    <submittedName>
        <fullName evidence="5">DNA repair protein REV1</fullName>
    </submittedName>
</protein>
<evidence type="ECO:0000259" key="3">
    <source>
        <dbReference type="PROSITE" id="PS50172"/>
    </source>
</evidence>
<dbReference type="PANTHER" id="PTHR45990">
    <property type="entry name" value="DNA REPAIR PROTEIN REV1"/>
    <property type="match status" value="1"/>
</dbReference>
<dbReference type="EMBL" id="CM000781">
    <property type="protein sequence ID" value="AQK66535.1"/>
    <property type="molecule type" value="Genomic_DNA"/>
</dbReference>
<dbReference type="EMBL" id="CM000781">
    <property type="protein sequence ID" value="AQK66536.1"/>
    <property type="molecule type" value="Genomic_DNA"/>
</dbReference>
<dbReference type="FunFam" id="3.40.50.10190:FF:000011">
    <property type="entry name" value="DNA repair protein REV1"/>
    <property type="match status" value="1"/>
</dbReference>
<evidence type="ECO:0000256" key="2">
    <source>
        <dbReference type="SAM" id="MobiDB-lite"/>
    </source>
</evidence>
<feature type="region of interest" description="Disordered" evidence="2">
    <location>
        <begin position="213"/>
        <end position="299"/>
    </location>
</feature>
<feature type="compositionally biased region" description="Polar residues" evidence="2">
    <location>
        <begin position="287"/>
        <end position="299"/>
    </location>
</feature>
<dbReference type="SUPFAM" id="SSF56672">
    <property type="entry name" value="DNA/RNA polymerases"/>
    <property type="match status" value="1"/>
</dbReference>
<dbReference type="CDD" id="cd17719">
    <property type="entry name" value="BRCT_Rev1"/>
    <property type="match status" value="1"/>
</dbReference>
<feature type="domain" description="UmuC" evidence="4">
    <location>
        <begin position="380"/>
        <end position="561"/>
    </location>
</feature>
<dbReference type="Pfam" id="PF00817">
    <property type="entry name" value="IMS"/>
    <property type="match status" value="1"/>
</dbReference>
<dbReference type="ExpressionAtlas" id="A0A1D6GU69">
    <property type="expression patterns" value="baseline and differential"/>
</dbReference>
<dbReference type="PROSITE" id="PS50173">
    <property type="entry name" value="UMUC"/>
    <property type="match status" value="1"/>
</dbReference>
<feature type="domain" description="BRCT" evidence="3">
    <location>
        <begin position="81"/>
        <end position="172"/>
    </location>
</feature>
<sequence>MSSTSSGRRAPSSSAAVASSPGQKRARDEASSGSPSDPDAAKNPRRAFASSPFADFGTYMAAKNSKLAAQFDADANTSGTDAGGLFDGVSIFVDGFTVPSSQELKEIMLNNGGRFVNYFSRHTVTHIVCSNLPDSKMKNLRAFSRGLPVVKPAWVVDSLAENRLLNCAPYQINQNSSSSRKQMKLSSFFSEKQNEICHKGEQNNQNKDIEFQPSSAQEGSQYQSGDCESEASMDTLELSKDSLSSDEQKASAFEERESGDFTVDEGEYDYETACSESRNDTDGNLGVPQSPNAKSRCSNLFSTRSTGSHLSLSLEKSAAKPSGRPHSTLTDPNFVENYFKYSRLHFIGTWRNRYRKRFSNLLEAKGIKLSADHSGKKKTIIHIDMDCFFVSVVIRNMPELHDKPVAVCHSDNPKGTAEISSANYPARNYGIKAGMFVRDAKARCPHLMIVPYNFDAYEEVADQFYGTLHKHCSKVQALSCDEAFLDMTECLHDNPEEVTQRIRSEIFHATKCTASAGIAENMLLARLATRSAKPNGQCFIPSEKADDYLSSLSIKALPGIGHTVSSKLKSKEIEYCSQLRNVSKDALHKDFGKKTGDLLWNYCRGIDHSIVGSVQVEKRASQPLLQLFFLSNAQENCACYILERNRSLTKKEMLLSKSPKDPTYTRR</sequence>
<dbReference type="InterPro" id="IPR053848">
    <property type="entry name" value="IMS_HHH_1"/>
</dbReference>